<evidence type="ECO:0000313" key="1">
    <source>
        <dbReference type="EMBL" id="AIJ07052.1"/>
    </source>
</evidence>
<sequence>MYSPELSGVKVSSSMETAFVLDALERALWARWPSRTIHHSVKGTQYYT</sequence>
<dbReference type="EMBL" id="CP006664">
    <property type="protein sequence ID" value="AIJ07052.1"/>
    <property type="molecule type" value="Genomic_DNA"/>
</dbReference>
<evidence type="ECO:0008006" key="3">
    <source>
        <dbReference type="Google" id="ProtNLM"/>
    </source>
</evidence>
<dbReference type="Proteomes" id="UP000028681">
    <property type="component" value="Chromosome"/>
</dbReference>
<name>A0A076LJS4_9GAMM</name>
<dbReference type="KEGG" id="ete:ETEE_0578"/>
<reference evidence="1 2" key="1">
    <citation type="journal article" date="2012" name="PLoS ONE">
        <title>Edwardsiella comparative phylogenomics reveal the new intra/inter-species taxonomic relationships, virulence evolution and niche adaptation mechanisms.</title>
        <authorList>
            <person name="Yang M."/>
            <person name="Lv Y."/>
            <person name="Xiao J."/>
            <person name="Wu H."/>
            <person name="Zheng H."/>
            <person name="Liu Q."/>
            <person name="Zhang Y."/>
            <person name="Wang Q."/>
        </authorList>
    </citation>
    <scope>NUCLEOTIDE SEQUENCE [LARGE SCALE GENOMIC DNA]</scope>
    <source>
        <strain evidence="2">080813</strain>
    </source>
</reference>
<accession>A0A076LJS4</accession>
<dbReference type="HOGENOM" id="CLU_3152253_0_0_6"/>
<gene>
    <name evidence="1" type="ORF">ETEE_0578</name>
</gene>
<protein>
    <recommendedName>
        <fullName evidence="3">Transposase</fullName>
    </recommendedName>
</protein>
<proteinExistence type="predicted"/>
<evidence type="ECO:0000313" key="2">
    <source>
        <dbReference type="Proteomes" id="UP000028681"/>
    </source>
</evidence>
<organism evidence="1 2">
    <name type="scientific">Edwardsiella anguillarum ET080813</name>
    <dbReference type="NCBI Taxonomy" id="667120"/>
    <lineage>
        <taxon>Bacteria</taxon>
        <taxon>Pseudomonadati</taxon>
        <taxon>Pseudomonadota</taxon>
        <taxon>Gammaproteobacteria</taxon>
        <taxon>Enterobacterales</taxon>
        <taxon>Hafniaceae</taxon>
        <taxon>Edwardsiella</taxon>
    </lineage>
</organism>
<dbReference type="AlphaFoldDB" id="A0A076LJS4"/>